<dbReference type="SUPFAM" id="SSF103473">
    <property type="entry name" value="MFS general substrate transporter"/>
    <property type="match status" value="1"/>
</dbReference>
<keyword evidence="2 5" id="KW-0812">Transmembrane</keyword>
<protein>
    <submittedName>
        <fullName evidence="6">MFS general substrate transporter</fullName>
    </submittedName>
</protein>
<evidence type="ECO:0000313" key="7">
    <source>
        <dbReference type="Proteomes" id="UP000799764"/>
    </source>
</evidence>
<keyword evidence="3 5" id="KW-1133">Transmembrane helix</keyword>
<feature type="transmembrane region" description="Helical" evidence="5">
    <location>
        <begin position="239"/>
        <end position="272"/>
    </location>
</feature>
<dbReference type="GO" id="GO:1990961">
    <property type="term" value="P:xenobiotic detoxification by transmembrane export across the plasma membrane"/>
    <property type="evidence" value="ECO:0007669"/>
    <property type="project" value="TreeGrafter"/>
</dbReference>
<feature type="transmembrane region" description="Helical" evidence="5">
    <location>
        <begin position="356"/>
        <end position="385"/>
    </location>
</feature>
<dbReference type="Pfam" id="PF07690">
    <property type="entry name" value="MFS_1"/>
    <property type="match status" value="1"/>
</dbReference>
<dbReference type="PANTHER" id="PTHR23502:SF23">
    <property type="entry name" value="FLUCONAZOLE RESISTANCE PROTEIN 1"/>
    <property type="match status" value="1"/>
</dbReference>
<keyword evidence="7" id="KW-1185">Reference proteome</keyword>
<dbReference type="InterPro" id="IPR036259">
    <property type="entry name" value="MFS_trans_sf"/>
</dbReference>
<feature type="transmembrane region" description="Helical" evidence="5">
    <location>
        <begin position="117"/>
        <end position="137"/>
    </location>
</feature>
<evidence type="ECO:0000256" key="4">
    <source>
        <dbReference type="ARBA" id="ARBA00023136"/>
    </source>
</evidence>
<comment type="caution">
    <text evidence="6">The sequence shown here is derived from an EMBL/GenBank/DDBJ whole genome shotgun (WGS) entry which is preliminary data.</text>
</comment>
<proteinExistence type="predicted"/>
<dbReference type="EMBL" id="MU001518">
    <property type="protein sequence ID" value="KAF2437231.1"/>
    <property type="molecule type" value="Genomic_DNA"/>
</dbReference>
<evidence type="ECO:0000313" key="6">
    <source>
        <dbReference type="EMBL" id="KAF2437231.1"/>
    </source>
</evidence>
<dbReference type="InterPro" id="IPR011701">
    <property type="entry name" value="MFS"/>
</dbReference>
<evidence type="ECO:0000256" key="2">
    <source>
        <dbReference type="ARBA" id="ARBA00022692"/>
    </source>
</evidence>
<dbReference type="GO" id="GO:0005886">
    <property type="term" value="C:plasma membrane"/>
    <property type="evidence" value="ECO:0007669"/>
    <property type="project" value="TreeGrafter"/>
</dbReference>
<evidence type="ECO:0000256" key="1">
    <source>
        <dbReference type="ARBA" id="ARBA00004141"/>
    </source>
</evidence>
<organism evidence="6 7">
    <name type="scientific">Karstenula rhodostoma CBS 690.94</name>
    <dbReference type="NCBI Taxonomy" id="1392251"/>
    <lineage>
        <taxon>Eukaryota</taxon>
        <taxon>Fungi</taxon>
        <taxon>Dikarya</taxon>
        <taxon>Ascomycota</taxon>
        <taxon>Pezizomycotina</taxon>
        <taxon>Dothideomycetes</taxon>
        <taxon>Pleosporomycetidae</taxon>
        <taxon>Pleosporales</taxon>
        <taxon>Massarineae</taxon>
        <taxon>Didymosphaeriaceae</taxon>
        <taxon>Karstenula</taxon>
    </lineage>
</organism>
<feature type="transmembrane region" description="Helical" evidence="5">
    <location>
        <begin position="157"/>
        <end position="174"/>
    </location>
</feature>
<comment type="subcellular location">
    <subcellularLocation>
        <location evidence="1">Membrane</location>
        <topology evidence="1">Multi-pass membrane protein</topology>
    </subcellularLocation>
</comment>
<feature type="transmembrane region" description="Helical" evidence="5">
    <location>
        <begin position="446"/>
        <end position="467"/>
    </location>
</feature>
<dbReference type="OrthoDB" id="3357846at2759"/>
<accession>A0A9P4P670</accession>
<dbReference type="GO" id="GO:0015244">
    <property type="term" value="F:fluconazole transmembrane transporter activity"/>
    <property type="evidence" value="ECO:0007669"/>
    <property type="project" value="TreeGrafter"/>
</dbReference>
<feature type="transmembrane region" description="Helical" evidence="5">
    <location>
        <begin position="186"/>
        <end position="204"/>
    </location>
</feature>
<feature type="transmembrane region" description="Helical" evidence="5">
    <location>
        <begin position="473"/>
        <end position="498"/>
    </location>
</feature>
<reference evidence="6" key="1">
    <citation type="journal article" date="2020" name="Stud. Mycol.">
        <title>101 Dothideomycetes genomes: a test case for predicting lifestyles and emergence of pathogens.</title>
        <authorList>
            <person name="Haridas S."/>
            <person name="Albert R."/>
            <person name="Binder M."/>
            <person name="Bloem J."/>
            <person name="Labutti K."/>
            <person name="Salamov A."/>
            <person name="Andreopoulos B."/>
            <person name="Baker S."/>
            <person name="Barry K."/>
            <person name="Bills G."/>
            <person name="Bluhm B."/>
            <person name="Cannon C."/>
            <person name="Castanera R."/>
            <person name="Culley D."/>
            <person name="Daum C."/>
            <person name="Ezra D."/>
            <person name="Gonzalez J."/>
            <person name="Henrissat B."/>
            <person name="Kuo A."/>
            <person name="Liang C."/>
            <person name="Lipzen A."/>
            <person name="Lutzoni F."/>
            <person name="Magnuson J."/>
            <person name="Mondo S."/>
            <person name="Nolan M."/>
            <person name="Ohm R."/>
            <person name="Pangilinan J."/>
            <person name="Park H.-J."/>
            <person name="Ramirez L."/>
            <person name="Alfaro M."/>
            <person name="Sun H."/>
            <person name="Tritt A."/>
            <person name="Yoshinaga Y."/>
            <person name="Zwiers L.-H."/>
            <person name="Turgeon B."/>
            <person name="Goodwin S."/>
            <person name="Spatafora J."/>
            <person name="Crous P."/>
            <person name="Grigoriev I."/>
        </authorList>
    </citation>
    <scope>NUCLEOTIDE SEQUENCE</scope>
    <source>
        <strain evidence="6">CBS 690.94</strain>
    </source>
</reference>
<evidence type="ECO:0000256" key="5">
    <source>
        <dbReference type="SAM" id="Phobius"/>
    </source>
</evidence>
<feature type="transmembrane region" description="Helical" evidence="5">
    <location>
        <begin position="405"/>
        <end position="425"/>
    </location>
</feature>
<sequence>MVNLTATLTTLIAANHILDYLDVLDPFGHISVRNSNKNSTFFIALQMGAGVVSSLQDIGGSLPYTAERLRYDEQAAIERTESRLIAPTKTADRLTLVDWYSRDDPDNPQNWSLKKKVWTALLINIYTFVVYCSSSIYVSSEEWVHIRFGVAPFKASLSLVLYVLGYGIGPGIFAPLSEVPVFGRNIPYITTFALFTILALPTALVDNLGGLLVLRFLLDFLGSPCLANGGASRGDMFSFLYLPYAIASWVSAAFAAPALGPLITGFAVYAVYSENWCWSQWEVLWMAGPVFSLFFFFVPETSPSNILLNRAARLRKASGNENIRSQTEIERKDTPLSTIILEAIWKPIEITFKDPALFFLPLQLSAGILFVNTYTALIYGIYYSFFEVSALVYPIMYGFNADETGLVSLCIIVGCLISMTIYVSYLHFYLVPNVLQNGLSAQEFRLLPAFIVCFGTPIGLFMFAWLANPSIHWMGTVVGCTLYAVTVYIIMQCIFTYIPMSYPQYAASLFAGNDFFRSLFAFGSVLFSRSMYVDLGVGKGLSLLGGLSVMGIIGMWALYFYGARLRARSKFAIS</sequence>
<keyword evidence="4 5" id="KW-0472">Membrane</keyword>
<dbReference type="Proteomes" id="UP000799764">
    <property type="component" value="Unassembled WGS sequence"/>
</dbReference>
<dbReference type="PANTHER" id="PTHR23502">
    <property type="entry name" value="MAJOR FACILITATOR SUPERFAMILY"/>
    <property type="match status" value="1"/>
</dbReference>
<feature type="transmembrane region" description="Helical" evidence="5">
    <location>
        <begin position="540"/>
        <end position="561"/>
    </location>
</feature>
<dbReference type="Gene3D" id="1.20.1250.20">
    <property type="entry name" value="MFS general substrate transporter like domains"/>
    <property type="match status" value="1"/>
</dbReference>
<name>A0A9P4P670_9PLEO</name>
<dbReference type="AlphaFoldDB" id="A0A9P4P670"/>
<feature type="transmembrane region" description="Helical" evidence="5">
    <location>
        <begin position="284"/>
        <end position="308"/>
    </location>
</feature>
<gene>
    <name evidence="6" type="ORF">P171DRAFT_506514</name>
</gene>
<evidence type="ECO:0000256" key="3">
    <source>
        <dbReference type="ARBA" id="ARBA00022989"/>
    </source>
</evidence>